<dbReference type="PANTHER" id="PTHR34272:SF1">
    <property type="entry name" value="EXPRESSED PROTEIN"/>
    <property type="match status" value="1"/>
</dbReference>
<feature type="region of interest" description="Disordered" evidence="1">
    <location>
        <begin position="48"/>
        <end position="73"/>
    </location>
</feature>
<dbReference type="PANTHER" id="PTHR34272">
    <property type="entry name" value="EXPRESSED PROTEIN"/>
    <property type="match status" value="1"/>
</dbReference>
<accession>A0A2C9U6M0</accession>
<feature type="domain" description="DUF7086" evidence="2">
    <location>
        <begin position="183"/>
        <end position="315"/>
    </location>
</feature>
<comment type="caution">
    <text evidence="3">The sequence shown here is derived from an EMBL/GenBank/DDBJ whole genome shotgun (WGS) entry which is preliminary data.</text>
</comment>
<organism evidence="3 4">
    <name type="scientific">Manihot esculenta</name>
    <name type="common">Cassava</name>
    <name type="synonym">Jatropha manihot</name>
    <dbReference type="NCBI Taxonomy" id="3983"/>
    <lineage>
        <taxon>Eukaryota</taxon>
        <taxon>Viridiplantae</taxon>
        <taxon>Streptophyta</taxon>
        <taxon>Embryophyta</taxon>
        <taxon>Tracheophyta</taxon>
        <taxon>Spermatophyta</taxon>
        <taxon>Magnoliopsida</taxon>
        <taxon>eudicotyledons</taxon>
        <taxon>Gunneridae</taxon>
        <taxon>Pentapetalae</taxon>
        <taxon>rosids</taxon>
        <taxon>fabids</taxon>
        <taxon>Malpighiales</taxon>
        <taxon>Euphorbiaceae</taxon>
        <taxon>Crotonoideae</taxon>
        <taxon>Manihoteae</taxon>
        <taxon>Manihot</taxon>
    </lineage>
</organism>
<name>A0A2C9U6M0_MANES</name>
<sequence length="323" mass="36441">MNNQEDMKPMDQEISLKRNNTKMSTSSPPDFEELHGFISKRRREIDLDLSLRPRRSSPSPPLSSSPSPQLIPPHQEIPQLMLQIPTPAETQSPNPTLLRSHALFAGATTPHMAPPCEPSSHAAADAAAISPSLQRQEASTVGPSRIPRARRNPSQAPRDGKSENIPPPFPWATNHRATVHTLDSLQARKIETITGAVQCKRCEKQYEESYDLKEKFDQVGKYILENKNSMHDRAPNHWMSSILPACKYCGQKESVKPLISEKKKSINWLFLFLGEMLGCCTLEQLKYFCKHTKNHRTGAKDRVLYLTYLELCKQLVPNGPFGR</sequence>
<gene>
    <name evidence="3" type="ORF">MANES_17G099600v8</name>
</gene>
<proteinExistence type="predicted"/>
<feature type="region of interest" description="Disordered" evidence="1">
    <location>
        <begin position="1"/>
        <end position="35"/>
    </location>
</feature>
<feature type="compositionally biased region" description="Polar residues" evidence="1">
    <location>
        <begin position="131"/>
        <end position="142"/>
    </location>
</feature>
<protein>
    <recommendedName>
        <fullName evidence="2">DUF7086 domain-containing protein</fullName>
    </recommendedName>
</protein>
<dbReference type="OMA" id="ARATHRC"/>
<dbReference type="AlphaFoldDB" id="A0A2C9U6M0"/>
<reference evidence="4" key="1">
    <citation type="journal article" date="2016" name="Nat. Biotechnol.">
        <title>Sequencing wild and cultivated cassava and related species reveals extensive interspecific hybridization and genetic diversity.</title>
        <authorList>
            <person name="Bredeson J.V."/>
            <person name="Lyons J.B."/>
            <person name="Prochnik S.E."/>
            <person name="Wu G.A."/>
            <person name="Ha C.M."/>
            <person name="Edsinger-Gonzales E."/>
            <person name="Grimwood J."/>
            <person name="Schmutz J."/>
            <person name="Rabbi I.Y."/>
            <person name="Egesi C."/>
            <person name="Nauluvula P."/>
            <person name="Lebot V."/>
            <person name="Ndunguru J."/>
            <person name="Mkamilo G."/>
            <person name="Bart R.S."/>
            <person name="Setter T.L."/>
            <person name="Gleadow R.M."/>
            <person name="Kulakow P."/>
            <person name="Ferguson M.E."/>
            <person name="Rounsley S."/>
            <person name="Rokhsar D.S."/>
        </authorList>
    </citation>
    <scope>NUCLEOTIDE SEQUENCE [LARGE SCALE GENOMIC DNA]</scope>
    <source>
        <strain evidence="4">cv. AM560-2</strain>
    </source>
</reference>
<dbReference type="STRING" id="3983.A0A2C9U6M0"/>
<evidence type="ECO:0000259" key="2">
    <source>
        <dbReference type="Pfam" id="PF23324"/>
    </source>
</evidence>
<feature type="region of interest" description="Disordered" evidence="1">
    <location>
        <begin position="108"/>
        <end position="173"/>
    </location>
</feature>
<evidence type="ECO:0000313" key="4">
    <source>
        <dbReference type="Proteomes" id="UP000091857"/>
    </source>
</evidence>
<dbReference type="OrthoDB" id="1900495at2759"/>
<dbReference type="InterPro" id="IPR055513">
    <property type="entry name" value="DUF7086"/>
</dbReference>
<feature type="compositionally biased region" description="Basic and acidic residues" evidence="1">
    <location>
        <begin position="1"/>
        <end position="16"/>
    </location>
</feature>
<dbReference type="EMBL" id="CM004403">
    <property type="protein sequence ID" value="OAY25499.1"/>
    <property type="molecule type" value="Genomic_DNA"/>
</dbReference>
<evidence type="ECO:0000313" key="3">
    <source>
        <dbReference type="EMBL" id="OAY25499.1"/>
    </source>
</evidence>
<dbReference type="Gramene" id="Manes.17G099600.1.v8.1">
    <property type="protein sequence ID" value="Manes.17G099600.1.v8.1.CDS.1"/>
    <property type="gene ID" value="Manes.17G099600.v8.1"/>
</dbReference>
<dbReference type="Pfam" id="PF23324">
    <property type="entry name" value="DUF7086"/>
    <property type="match status" value="1"/>
</dbReference>
<evidence type="ECO:0000256" key="1">
    <source>
        <dbReference type="SAM" id="MobiDB-lite"/>
    </source>
</evidence>
<dbReference type="Proteomes" id="UP000091857">
    <property type="component" value="Chromosome 17"/>
</dbReference>
<keyword evidence="4" id="KW-1185">Reference proteome</keyword>
<feature type="compositionally biased region" description="Polar residues" evidence="1">
    <location>
        <begin position="17"/>
        <end position="28"/>
    </location>
</feature>